<accession>T0CGM0</accession>
<dbReference type="SUPFAM" id="SSF54593">
    <property type="entry name" value="Glyoxalase/Bleomycin resistance protein/Dihydroxybiphenyl dioxygenase"/>
    <property type="match status" value="1"/>
</dbReference>
<evidence type="ECO:0000313" key="2">
    <source>
        <dbReference type="Proteomes" id="UP000829401"/>
    </source>
</evidence>
<name>T0CGM0_ALIAG</name>
<organism evidence="1 2">
    <name type="scientific">Alicyclobacillus acidoterrestris (strain ATCC 49025 / DSM 3922 / CIP 106132 / NCIMB 13137 / GD3B)</name>
    <dbReference type="NCBI Taxonomy" id="1356854"/>
    <lineage>
        <taxon>Bacteria</taxon>
        <taxon>Bacillati</taxon>
        <taxon>Bacillota</taxon>
        <taxon>Bacilli</taxon>
        <taxon>Bacillales</taxon>
        <taxon>Alicyclobacillaceae</taxon>
        <taxon>Alicyclobacillus</taxon>
    </lineage>
</organism>
<dbReference type="Gene3D" id="3.10.180.10">
    <property type="entry name" value="2,3-Dihydroxybiphenyl 1,2-Dioxygenase, domain 1"/>
    <property type="match status" value="1"/>
</dbReference>
<reference evidence="2" key="1">
    <citation type="journal article" date="2022" name="G3 (Bethesda)">
        <title>Unveiling the complete genome sequence of Alicyclobacillus acidoterrestris DSM 3922T, a taint-producing strain.</title>
        <authorList>
            <person name="Leonardo I.C."/>
            <person name="Barreto Crespo M.T."/>
            <person name="Gaspar F.B."/>
        </authorList>
    </citation>
    <scope>NUCLEOTIDE SEQUENCE [LARGE SCALE GENOMIC DNA]</scope>
    <source>
        <strain evidence="2">DSM 3922</strain>
    </source>
</reference>
<keyword evidence="2" id="KW-1185">Reference proteome</keyword>
<evidence type="ECO:0000313" key="1">
    <source>
        <dbReference type="EMBL" id="UNO50480.1"/>
    </source>
</evidence>
<dbReference type="Proteomes" id="UP000829401">
    <property type="component" value="Chromosome"/>
</dbReference>
<dbReference type="RefSeq" id="WP_021295372.1">
    <property type="nucleotide sequence ID" value="NZ_AURB01000064.1"/>
</dbReference>
<accession>A0A9E6ZU22</accession>
<gene>
    <name evidence="1" type="ORF">K1I37_08470</name>
</gene>
<proteinExistence type="predicted"/>
<sequence length="213" mass="24172">MQVIARYGYTGAELIRFSPEEGWSVFDDENTRFRQVQLQSGAFDLVLGQRNSPEPYMEHFGVMVSEDRYQRCLKRFTSENYTIQERTNRSFFTTPFGVRLELVAPHHGGYRTFNASDHHILTVQHVRFAVQDPQQCSSFFSDALGAEILTQLHFERATDSSKFRPVEIRLSSAPGGSKSMMTTLLPGISVQVDHAGVQTTLDTRLSESDKNPT</sequence>
<dbReference type="AlphaFoldDB" id="T0CGM0"/>
<dbReference type="InterPro" id="IPR029068">
    <property type="entry name" value="Glyas_Bleomycin-R_OHBP_Dase"/>
</dbReference>
<dbReference type="KEGG" id="aaco:K1I37_08470"/>
<protein>
    <submittedName>
        <fullName evidence="1">Uncharacterized protein</fullName>
    </submittedName>
</protein>
<dbReference type="EMBL" id="CP080467">
    <property type="protein sequence ID" value="UNO50480.1"/>
    <property type="molecule type" value="Genomic_DNA"/>
</dbReference>